<dbReference type="Proteomes" id="UP000009046">
    <property type="component" value="Unassembled WGS sequence"/>
</dbReference>
<dbReference type="STRING" id="121224.E0VW45"/>
<evidence type="ECO:0000259" key="12">
    <source>
        <dbReference type="PROSITE" id="PS51457"/>
    </source>
</evidence>
<dbReference type="OrthoDB" id="10052653at2759"/>
<dbReference type="EMBL" id="AAZO01005744">
    <property type="status" value="NOT_ANNOTATED_CDS"/>
    <property type="molecule type" value="Genomic_DNA"/>
</dbReference>
<evidence type="ECO:0000313" key="14">
    <source>
        <dbReference type="EnsemblMetazoa" id="PHUM473840-PA"/>
    </source>
</evidence>
<feature type="domain" description="BEN" evidence="12">
    <location>
        <begin position="213"/>
        <end position="347"/>
    </location>
</feature>
<evidence type="ECO:0000256" key="9">
    <source>
        <dbReference type="ARBA" id="ARBA00023163"/>
    </source>
</evidence>
<evidence type="ECO:0000256" key="1">
    <source>
        <dbReference type="ARBA" id="ARBA00004123"/>
    </source>
</evidence>
<comment type="subcellular location">
    <subcellularLocation>
        <location evidence="1">Nucleus</location>
    </subcellularLocation>
</comment>
<keyword evidence="7" id="KW-0175">Coiled coil</keyword>
<evidence type="ECO:0000313" key="15">
    <source>
        <dbReference type="Proteomes" id="UP000009046"/>
    </source>
</evidence>
<dbReference type="HOGENOM" id="CLU_800000_0_0_1"/>
<dbReference type="CTD" id="8239131"/>
<evidence type="ECO:0000256" key="8">
    <source>
        <dbReference type="ARBA" id="ARBA00023125"/>
    </source>
</evidence>
<keyword evidence="5" id="KW-0156">Chromatin regulator</keyword>
<dbReference type="EMBL" id="DS235817">
    <property type="protein sequence ID" value="EEB17601.1"/>
    <property type="molecule type" value="Genomic_DNA"/>
</dbReference>
<dbReference type="Pfam" id="PF10523">
    <property type="entry name" value="BEN"/>
    <property type="match status" value="1"/>
</dbReference>
<dbReference type="GeneID" id="8239131"/>
<keyword evidence="6" id="KW-0805">Transcription regulation</keyword>
<reference evidence="13" key="1">
    <citation type="submission" date="2007-04" db="EMBL/GenBank/DDBJ databases">
        <title>Annotation of Pediculus humanus corporis strain USDA.</title>
        <authorList>
            <person name="Kirkness E."/>
            <person name="Hannick L."/>
            <person name="Hass B."/>
            <person name="Bruggner R."/>
            <person name="Lawson D."/>
            <person name="Bidwell S."/>
            <person name="Joardar V."/>
            <person name="Caler E."/>
            <person name="Walenz B."/>
            <person name="Inman J."/>
            <person name="Schobel S."/>
            <person name="Galinsky K."/>
            <person name="Amedeo P."/>
            <person name="Strausberg R."/>
        </authorList>
    </citation>
    <scope>NUCLEOTIDE SEQUENCE</scope>
    <source>
        <strain evidence="13">USDA</strain>
    </source>
</reference>
<evidence type="ECO:0000256" key="3">
    <source>
        <dbReference type="ARBA" id="ARBA00015794"/>
    </source>
</evidence>
<dbReference type="InParanoid" id="E0VW45"/>
<evidence type="ECO:0000256" key="7">
    <source>
        <dbReference type="ARBA" id="ARBA00023054"/>
    </source>
</evidence>
<evidence type="ECO:0000256" key="2">
    <source>
        <dbReference type="ARBA" id="ARBA00009735"/>
    </source>
</evidence>
<keyword evidence="10" id="KW-0539">Nucleus</keyword>
<dbReference type="EMBL" id="AAZO01005745">
    <property type="status" value="NOT_ANNOTATED_CDS"/>
    <property type="molecule type" value="Genomic_DNA"/>
</dbReference>
<dbReference type="AlphaFoldDB" id="E0VW45"/>
<dbReference type="PANTHER" id="PTHR16243:SF2">
    <property type="entry name" value="PROTEIN BANP"/>
    <property type="match status" value="1"/>
</dbReference>
<keyword evidence="8" id="KW-0238">DNA-binding</keyword>
<dbReference type="PROSITE" id="PS51457">
    <property type="entry name" value="BEN"/>
    <property type="match status" value="1"/>
</dbReference>
<gene>
    <name evidence="14" type="primary">8239131</name>
    <name evidence="13" type="ORF">Phum_PHUM473840</name>
</gene>
<dbReference type="GO" id="GO:0034504">
    <property type="term" value="P:protein localization to nucleus"/>
    <property type="evidence" value="ECO:0007669"/>
    <property type="project" value="TreeGrafter"/>
</dbReference>
<evidence type="ECO:0000256" key="10">
    <source>
        <dbReference type="ARBA" id="ARBA00023242"/>
    </source>
</evidence>
<evidence type="ECO:0000313" key="13">
    <source>
        <dbReference type="EMBL" id="EEB17601.1"/>
    </source>
</evidence>
<comment type="similarity">
    <text evidence="2">Belongs to the BANP/SMAR1 family.</text>
</comment>
<keyword evidence="9" id="KW-0804">Transcription</keyword>
<dbReference type="KEGG" id="phu:Phum_PHUM473840"/>
<dbReference type="EnsemblMetazoa" id="PHUM473840-RA">
    <property type="protein sequence ID" value="PHUM473840-PA"/>
    <property type="gene ID" value="PHUM473840"/>
</dbReference>
<name>E0VW45_PEDHC</name>
<dbReference type="InterPro" id="IPR042343">
    <property type="entry name" value="BANP"/>
</dbReference>
<dbReference type="GO" id="GO:0005634">
    <property type="term" value="C:nucleus"/>
    <property type="evidence" value="ECO:0007669"/>
    <property type="project" value="UniProtKB-SubCell"/>
</dbReference>
<keyword evidence="15" id="KW-1185">Reference proteome</keyword>
<dbReference type="RefSeq" id="XP_002430339.1">
    <property type="nucleotide sequence ID" value="XM_002430294.1"/>
</dbReference>
<keyword evidence="11" id="KW-0131">Cell cycle</keyword>
<protein>
    <recommendedName>
        <fullName evidence="3">Protein BANP</fullName>
    </recommendedName>
</protein>
<dbReference type="PANTHER" id="PTHR16243">
    <property type="entry name" value="BTG3-ASSOCIATED NUCLEAR PROTEIN BANP"/>
    <property type="match status" value="1"/>
</dbReference>
<evidence type="ECO:0000256" key="5">
    <source>
        <dbReference type="ARBA" id="ARBA00022853"/>
    </source>
</evidence>
<sequence length="347" mass="39205">MSNSSRRSKFITSKRNDCGYLKDHLNEVQTLLNNVLTPVIHKISVLTDMVSSLLSLINVKEVTDANKKGKNYDCGGAGIATDVTMIASSVHRLTKNYEIIKEQVTENKKNIEKFYRKLQNVEKLLITFLKAENNRDVKKYEEQILKKLSNVEKLLLGELVVNHSVGSFQATENMKPFQVSASVALDSSLQLITLNTEEDFPNGSWLGDVSCIKYRVRSPIPEEDLIYINTTCVTPEKMALTLLDYLFTRDILAVSNLSGKSKLGKKKLDPLMIYDENDTPLSSYNHLGIKEEYDENLSFINNNDATEFDNEDGINFSVSEPLLDIFTAEEALRMESSIFIDEVHVSI</sequence>
<dbReference type="GO" id="GO:0006325">
    <property type="term" value="P:chromatin organization"/>
    <property type="evidence" value="ECO:0007669"/>
    <property type="project" value="UniProtKB-KW"/>
</dbReference>
<reference evidence="14" key="3">
    <citation type="submission" date="2021-02" db="UniProtKB">
        <authorList>
            <consortium name="EnsemblMetazoa"/>
        </authorList>
    </citation>
    <scope>IDENTIFICATION</scope>
    <source>
        <strain evidence="14">USDA</strain>
    </source>
</reference>
<dbReference type="VEuPathDB" id="VectorBase:PHUM473840"/>
<reference evidence="13" key="2">
    <citation type="submission" date="2007-04" db="EMBL/GenBank/DDBJ databases">
        <title>The genome of the human body louse.</title>
        <authorList>
            <consortium name="The Human Body Louse Genome Consortium"/>
            <person name="Kirkness E."/>
            <person name="Walenz B."/>
            <person name="Hass B."/>
            <person name="Bruggner R."/>
            <person name="Strausberg R."/>
        </authorList>
    </citation>
    <scope>NUCLEOTIDE SEQUENCE</scope>
    <source>
        <strain evidence="13">USDA</strain>
    </source>
</reference>
<organism>
    <name type="scientific">Pediculus humanus subsp. corporis</name>
    <name type="common">Body louse</name>
    <dbReference type="NCBI Taxonomy" id="121224"/>
    <lineage>
        <taxon>Eukaryota</taxon>
        <taxon>Metazoa</taxon>
        <taxon>Ecdysozoa</taxon>
        <taxon>Arthropoda</taxon>
        <taxon>Hexapoda</taxon>
        <taxon>Insecta</taxon>
        <taxon>Pterygota</taxon>
        <taxon>Neoptera</taxon>
        <taxon>Paraneoptera</taxon>
        <taxon>Psocodea</taxon>
        <taxon>Troctomorpha</taxon>
        <taxon>Phthiraptera</taxon>
        <taxon>Anoplura</taxon>
        <taxon>Pediculidae</taxon>
        <taxon>Pediculus</taxon>
    </lineage>
</organism>
<evidence type="ECO:0000256" key="6">
    <source>
        <dbReference type="ARBA" id="ARBA00023015"/>
    </source>
</evidence>
<proteinExistence type="inferred from homology"/>
<accession>E0VW45</accession>
<evidence type="ECO:0000256" key="11">
    <source>
        <dbReference type="ARBA" id="ARBA00023306"/>
    </source>
</evidence>
<evidence type="ECO:0000256" key="4">
    <source>
        <dbReference type="ARBA" id="ARBA00022491"/>
    </source>
</evidence>
<dbReference type="GO" id="GO:0003677">
    <property type="term" value="F:DNA binding"/>
    <property type="evidence" value="ECO:0007669"/>
    <property type="project" value="UniProtKB-KW"/>
</dbReference>
<dbReference type="eggNOG" id="ENOG502QRIF">
    <property type="taxonomic scope" value="Eukaryota"/>
</dbReference>
<dbReference type="InterPro" id="IPR018379">
    <property type="entry name" value="BEN_domain"/>
</dbReference>
<keyword evidence="4" id="KW-0678">Repressor</keyword>
<dbReference type="GO" id="GO:0042177">
    <property type="term" value="P:negative regulation of protein catabolic process"/>
    <property type="evidence" value="ECO:0007669"/>
    <property type="project" value="TreeGrafter"/>
</dbReference>